<dbReference type="AlphaFoldDB" id="X1VI75"/>
<sequence>METENTRHYLDVTMVDETKQIRSDSSDYDEASRHYDFSP</sequence>
<accession>X1VI75</accession>
<dbReference type="EMBL" id="BARW01028626">
    <property type="protein sequence ID" value="GAJ14731.1"/>
    <property type="molecule type" value="Genomic_DNA"/>
</dbReference>
<comment type="caution">
    <text evidence="2">The sequence shown here is derived from an EMBL/GenBank/DDBJ whole genome shotgun (WGS) entry which is preliminary data.</text>
</comment>
<organism evidence="2">
    <name type="scientific">marine sediment metagenome</name>
    <dbReference type="NCBI Taxonomy" id="412755"/>
    <lineage>
        <taxon>unclassified sequences</taxon>
        <taxon>metagenomes</taxon>
        <taxon>ecological metagenomes</taxon>
    </lineage>
</organism>
<name>X1VI75_9ZZZZ</name>
<evidence type="ECO:0000256" key="1">
    <source>
        <dbReference type="SAM" id="MobiDB-lite"/>
    </source>
</evidence>
<evidence type="ECO:0000313" key="2">
    <source>
        <dbReference type="EMBL" id="GAJ14731.1"/>
    </source>
</evidence>
<reference evidence="2" key="1">
    <citation type="journal article" date="2014" name="Front. Microbiol.">
        <title>High frequency of phylogenetically diverse reductive dehalogenase-homologous genes in deep subseafloor sedimentary metagenomes.</title>
        <authorList>
            <person name="Kawai M."/>
            <person name="Futagami T."/>
            <person name="Toyoda A."/>
            <person name="Takaki Y."/>
            <person name="Nishi S."/>
            <person name="Hori S."/>
            <person name="Arai W."/>
            <person name="Tsubouchi T."/>
            <person name="Morono Y."/>
            <person name="Uchiyama I."/>
            <person name="Ito T."/>
            <person name="Fujiyama A."/>
            <person name="Inagaki F."/>
            <person name="Takami H."/>
        </authorList>
    </citation>
    <scope>NUCLEOTIDE SEQUENCE</scope>
    <source>
        <strain evidence="2">Expedition CK06-06</strain>
    </source>
</reference>
<gene>
    <name evidence="2" type="ORF">S12H4_46179</name>
</gene>
<feature type="region of interest" description="Disordered" evidence="1">
    <location>
        <begin position="18"/>
        <end position="39"/>
    </location>
</feature>
<protein>
    <submittedName>
        <fullName evidence="2">Uncharacterized protein</fullName>
    </submittedName>
</protein>
<feature type="non-terminal residue" evidence="2">
    <location>
        <position position="39"/>
    </location>
</feature>
<proteinExistence type="predicted"/>